<proteinExistence type="predicted"/>
<evidence type="ECO:0000313" key="1">
    <source>
        <dbReference type="EMBL" id="GBP91786.1"/>
    </source>
</evidence>
<reference evidence="1 2" key="1">
    <citation type="journal article" date="2019" name="Commun. Biol.">
        <title>The bagworm genome reveals a unique fibroin gene that provides high tensile strength.</title>
        <authorList>
            <person name="Kono N."/>
            <person name="Nakamura H."/>
            <person name="Ohtoshi R."/>
            <person name="Tomita M."/>
            <person name="Numata K."/>
            <person name="Arakawa K."/>
        </authorList>
    </citation>
    <scope>NUCLEOTIDE SEQUENCE [LARGE SCALE GENOMIC DNA]</scope>
</reference>
<dbReference type="AlphaFoldDB" id="A0A4C1ZTH3"/>
<protein>
    <submittedName>
        <fullName evidence="1">Uncharacterized protein</fullName>
    </submittedName>
</protein>
<evidence type="ECO:0000313" key="2">
    <source>
        <dbReference type="Proteomes" id="UP000299102"/>
    </source>
</evidence>
<name>A0A4C1ZTH3_EUMVA</name>
<organism evidence="1 2">
    <name type="scientific">Eumeta variegata</name>
    <name type="common">Bagworm moth</name>
    <name type="synonym">Eumeta japonica</name>
    <dbReference type="NCBI Taxonomy" id="151549"/>
    <lineage>
        <taxon>Eukaryota</taxon>
        <taxon>Metazoa</taxon>
        <taxon>Ecdysozoa</taxon>
        <taxon>Arthropoda</taxon>
        <taxon>Hexapoda</taxon>
        <taxon>Insecta</taxon>
        <taxon>Pterygota</taxon>
        <taxon>Neoptera</taxon>
        <taxon>Endopterygota</taxon>
        <taxon>Lepidoptera</taxon>
        <taxon>Glossata</taxon>
        <taxon>Ditrysia</taxon>
        <taxon>Tineoidea</taxon>
        <taxon>Psychidae</taxon>
        <taxon>Oiketicinae</taxon>
        <taxon>Eumeta</taxon>
    </lineage>
</organism>
<dbReference type="EMBL" id="BGZK01002209">
    <property type="protein sequence ID" value="GBP91786.1"/>
    <property type="molecule type" value="Genomic_DNA"/>
</dbReference>
<comment type="caution">
    <text evidence="1">The sequence shown here is derived from an EMBL/GenBank/DDBJ whole genome shotgun (WGS) entry which is preliminary data.</text>
</comment>
<dbReference type="Proteomes" id="UP000299102">
    <property type="component" value="Unassembled WGS sequence"/>
</dbReference>
<accession>A0A4C1ZTH3</accession>
<gene>
    <name evidence="1" type="ORF">EVAR_65900_1</name>
</gene>
<keyword evidence="2" id="KW-1185">Reference proteome</keyword>
<sequence>MGIPSPMMYSIRLVTVESMYGCFRDSSSQKKPLLYGSPHRGVVSHRRARSVLRLLLSLKNWADDLYGCVIASTSYQSSHITGP</sequence>